<dbReference type="Gene3D" id="2.60.120.10">
    <property type="entry name" value="Jelly Rolls"/>
    <property type="match status" value="1"/>
</dbReference>
<evidence type="ECO:0000313" key="3">
    <source>
        <dbReference type="Proteomes" id="UP001157733"/>
    </source>
</evidence>
<organism evidence="2 3">
    <name type="scientific">Nitrospina watsonii</name>
    <dbReference type="NCBI Taxonomy" id="1323948"/>
    <lineage>
        <taxon>Bacteria</taxon>
        <taxon>Pseudomonadati</taxon>
        <taxon>Nitrospinota/Tectimicrobiota group</taxon>
        <taxon>Nitrospinota</taxon>
        <taxon>Nitrospinia</taxon>
        <taxon>Nitrospinales</taxon>
        <taxon>Nitrospinaceae</taxon>
        <taxon>Nitrospina</taxon>
    </lineage>
</organism>
<accession>A0ABN8VVC6</accession>
<dbReference type="RefSeq" id="WP_282009872.1">
    <property type="nucleotide sequence ID" value="NZ_OX336137.1"/>
</dbReference>
<dbReference type="InterPro" id="IPR014710">
    <property type="entry name" value="RmlC-like_jellyroll"/>
</dbReference>
<dbReference type="SMART" id="SM00100">
    <property type="entry name" value="cNMP"/>
    <property type="match status" value="1"/>
</dbReference>
<dbReference type="SUPFAM" id="SSF51206">
    <property type="entry name" value="cAMP-binding domain-like"/>
    <property type="match status" value="1"/>
</dbReference>
<dbReference type="InterPro" id="IPR018488">
    <property type="entry name" value="cNMP-bd_CS"/>
</dbReference>
<proteinExistence type="predicted"/>
<dbReference type="Pfam" id="PF00027">
    <property type="entry name" value="cNMP_binding"/>
    <property type="match status" value="1"/>
</dbReference>
<dbReference type="Proteomes" id="UP001157733">
    <property type="component" value="Chromosome"/>
</dbReference>
<dbReference type="InterPro" id="IPR018490">
    <property type="entry name" value="cNMP-bd_dom_sf"/>
</dbReference>
<reference evidence="2 3" key="1">
    <citation type="submission" date="2022-09" db="EMBL/GenBank/DDBJ databases">
        <authorList>
            <person name="Kop L."/>
        </authorList>
    </citation>
    <scope>NUCLEOTIDE SEQUENCE [LARGE SCALE GENOMIC DNA]</scope>
    <source>
        <strain evidence="2 3">347</strain>
    </source>
</reference>
<name>A0ABN8VVC6_9BACT</name>
<dbReference type="PANTHER" id="PTHR23011">
    <property type="entry name" value="CYCLIC NUCLEOTIDE-BINDING DOMAIN CONTAINING PROTEIN"/>
    <property type="match status" value="1"/>
</dbReference>
<feature type="domain" description="Cyclic nucleotide-binding" evidence="1">
    <location>
        <begin position="1"/>
        <end position="110"/>
    </location>
</feature>
<dbReference type="CDD" id="cd00038">
    <property type="entry name" value="CAP_ED"/>
    <property type="match status" value="1"/>
</dbReference>
<dbReference type="PANTHER" id="PTHR23011:SF28">
    <property type="entry name" value="CYCLIC NUCLEOTIDE-BINDING DOMAIN CONTAINING PROTEIN"/>
    <property type="match status" value="1"/>
</dbReference>
<protein>
    <submittedName>
        <fullName evidence="2">Cyclic nucleotide-binding domain-containing protein</fullName>
    </submittedName>
</protein>
<keyword evidence="3" id="KW-1185">Reference proteome</keyword>
<dbReference type="PRINTS" id="PR00103">
    <property type="entry name" value="CAMPKINASE"/>
</dbReference>
<gene>
    <name evidence="2" type="ORF">NSPWAT_0027</name>
</gene>
<evidence type="ECO:0000259" key="1">
    <source>
        <dbReference type="PROSITE" id="PS50042"/>
    </source>
</evidence>
<evidence type="ECO:0000313" key="2">
    <source>
        <dbReference type="EMBL" id="CAI2716887.1"/>
    </source>
</evidence>
<dbReference type="PROSITE" id="PS00889">
    <property type="entry name" value="CNMP_BINDING_2"/>
    <property type="match status" value="1"/>
</dbReference>
<sequence>MSLKDTPTIQRYADGDVIVSEGIVSNNAFIIIEGKVNVTKKVDKKGVLINTLKAGDVFGEMGLISQTVRSASVVAVGNVTIGVIEKEQFNLLVEQLPDDVRLVVKALVDRLRFTSEQLSRIGLELEKTRSVISSFSINQ</sequence>
<dbReference type="EMBL" id="OX336137">
    <property type="protein sequence ID" value="CAI2716887.1"/>
    <property type="molecule type" value="Genomic_DNA"/>
</dbReference>
<dbReference type="InterPro" id="IPR000595">
    <property type="entry name" value="cNMP-bd_dom"/>
</dbReference>
<dbReference type="PROSITE" id="PS50042">
    <property type="entry name" value="CNMP_BINDING_3"/>
    <property type="match status" value="1"/>
</dbReference>